<proteinExistence type="predicted"/>
<evidence type="ECO:0000256" key="1">
    <source>
        <dbReference type="SAM" id="MobiDB-lite"/>
    </source>
</evidence>
<protein>
    <submittedName>
        <fullName evidence="2">Uncharacterized protein</fullName>
    </submittedName>
</protein>
<dbReference type="EMBL" id="JADOUE010000001">
    <property type="protein sequence ID" value="MBG6122063.1"/>
    <property type="molecule type" value="Genomic_DNA"/>
</dbReference>
<name>A0A931E0J8_9CORY</name>
<feature type="region of interest" description="Disordered" evidence="1">
    <location>
        <begin position="1"/>
        <end position="28"/>
    </location>
</feature>
<reference evidence="2" key="1">
    <citation type="submission" date="2020-11" db="EMBL/GenBank/DDBJ databases">
        <title>Sequencing the genomes of 1000 actinobacteria strains.</title>
        <authorList>
            <person name="Klenk H.-P."/>
        </authorList>
    </citation>
    <scope>NUCLEOTIDE SEQUENCE</scope>
    <source>
        <strain evidence="2">DSM 45632</strain>
    </source>
</reference>
<evidence type="ECO:0000313" key="2">
    <source>
        <dbReference type="EMBL" id="MBG6122063.1"/>
    </source>
</evidence>
<gene>
    <name evidence="2" type="ORF">IW254_001032</name>
</gene>
<organism evidence="2 3">
    <name type="scientific">Corynebacterium aquatimens</name>
    <dbReference type="NCBI Taxonomy" id="1190508"/>
    <lineage>
        <taxon>Bacteria</taxon>
        <taxon>Bacillati</taxon>
        <taxon>Actinomycetota</taxon>
        <taxon>Actinomycetes</taxon>
        <taxon>Mycobacteriales</taxon>
        <taxon>Corynebacteriaceae</taxon>
        <taxon>Corynebacterium</taxon>
    </lineage>
</organism>
<dbReference type="RefSeq" id="WP_231375427.1">
    <property type="nucleotide sequence ID" value="NZ_CP046980.1"/>
</dbReference>
<comment type="caution">
    <text evidence="2">The sequence shown here is derived from an EMBL/GenBank/DDBJ whole genome shotgun (WGS) entry which is preliminary data.</text>
</comment>
<evidence type="ECO:0000313" key="3">
    <source>
        <dbReference type="Proteomes" id="UP000658613"/>
    </source>
</evidence>
<keyword evidence="3" id="KW-1185">Reference proteome</keyword>
<dbReference type="Proteomes" id="UP000658613">
    <property type="component" value="Unassembled WGS sequence"/>
</dbReference>
<accession>A0A931E0J8</accession>
<dbReference type="AlphaFoldDB" id="A0A931E0J8"/>
<sequence>MTKWNPQRGLRRLRTLSSNRSENSDLSGRNNRNEAIVLFDEVATVRELAAAIAKQVYPADRRAPTNLDGLVDMLREYKVKRIISSYWSMSPKDTDLVERVFEDEGIELIK</sequence>